<proteinExistence type="predicted"/>
<feature type="compositionally biased region" description="Low complexity" evidence="1">
    <location>
        <begin position="35"/>
        <end position="47"/>
    </location>
</feature>
<reference evidence="3" key="1">
    <citation type="journal article" date="2014" name="Int. J. Syst. Evol. Microbiol.">
        <title>Complete genome sequence of Corynebacterium casei LMG S-19264T (=DSM 44701T), isolated from a smear-ripened cheese.</title>
        <authorList>
            <consortium name="US DOE Joint Genome Institute (JGI-PGF)"/>
            <person name="Walter F."/>
            <person name="Albersmeier A."/>
            <person name="Kalinowski J."/>
            <person name="Ruckert C."/>
        </authorList>
    </citation>
    <scope>NUCLEOTIDE SEQUENCE</scope>
    <source>
        <strain evidence="3">JCM 3093</strain>
    </source>
</reference>
<dbReference type="AlphaFoldDB" id="A0AA37F5N8"/>
<feature type="region of interest" description="Disordered" evidence="1">
    <location>
        <begin position="208"/>
        <end position="324"/>
    </location>
</feature>
<feature type="compositionally biased region" description="Acidic residues" evidence="1">
    <location>
        <begin position="299"/>
        <end position="324"/>
    </location>
</feature>
<comment type="caution">
    <text evidence="3">The sequence shown here is derived from an EMBL/GenBank/DDBJ whole genome shotgun (WGS) entry which is preliminary data.</text>
</comment>
<dbReference type="RefSeq" id="WP_191896240.1">
    <property type="nucleotide sequence ID" value="NZ_BMQD01000013.1"/>
</dbReference>
<evidence type="ECO:0000256" key="2">
    <source>
        <dbReference type="SAM" id="SignalP"/>
    </source>
</evidence>
<feature type="chain" id="PRO_5041258710" evidence="2">
    <location>
        <begin position="25"/>
        <end position="324"/>
    </location>
</feature>
<name>A0AA37F5N8_9ACTN</name>
<feature type="signal peptide" evidence="2">
    <location>
        <begin position="1"/>
        <end position="24"/>
    </location>
</feature>
<accession>A0AA37F5N8</accession>
<feature type="region of interest" description="Disordered" evidence="1">
    <location>
        <begin position="92"/>
        <end position="118"/>
    </location>
</feature>
<evidence type="ECO:0000313" key="4">
    <source>
        <dbReference type="Proteomes" id="UP000627984"/>
    </source>
</evidence>
<feature type="compositionally biased region" description="Low complexity" evidence="1">
    <location>
        <begin position="250"/>
        <end position="265"/>
    </location>
</feature>
<evidence type="ECO:0000313" key="3">
    <source>
        <dbReference type="EMBL" id="GGK77967.1"/>
    </source>
</evidence>
<organism evidence="3 4">
    <name type="scientific">Planomonospora parontospora</name>
    <dbReference type="NCBI Taxonomy" id="58119"/>
    <lineage>
        <taxon>Bacteria</taxon>
        <taxon>Bacillati</taxon>
        <taxon>Actinomycetota</taxon>
        <taxon>Actinomycetes</taxon>
        <taxon>Streptosporangiales</taxon>
        <taxon>Streptosporangiaceae</taxon>
        <taxon>Planomonospora</taxon>
    </lineage>
</organism>
<gene>
    <name evidence="3" type="ORF">GCM10010126_41740</name>
</gene>
<evidence type="ECO:0000256" key="1">
    <source>
        <dbReference type="SAM" id="MobiDB-lite"/>
    </source>
</evidence>
<reference evidence="3" key="2">
    <citation type="submission" date="2022-09" db="EMBL/GenBank/DDBJ databases">
        <authorList>
            <person name="Sun Q."/>
            <person name="Ohkuma M."/>
        </authorList>
    </citation>
    <scope>NUCLEOTIDE SEQUENCE</scope>
    <source>
        <strain evidence="3">JCM 3093</strain>
    </source>
</reference>
<keyword evidence="2" id="KW-0732">Signal</keyword>
<dbReference type="Proteomes" id="UP000627984">
    <property type="component" value="Unassembled WGS sequence"/>
</dbReference>
<protein>
    <submittedName>
        <fullName evidence="3">Uncharacterized protein</fullName>
    </submittedName>
</protein>
<feature type="compositionally biased region" description="Low complexity" evidence="1">
    <location>
        <begin position="219"/>
        <end position="239"/>
    </location>
</feature>
<sequence>MGRPRSRIAATGLAGLAVLLAVGAQGGCGGGGGTETETGTGTGTAVAPTDDLVSARNEEGVAGFVHRLLRKCGEQLRNGQNEELAEWTGKVRALDGPADRRGPVPADSGRRAAVPPSPEAQSVCRVCGGTAEVNLGRYEEGLAELREAEELRAYFPGPVSEDLTELMLRSEVVGYAGVGDQVRMQEALDELVEVDPASAAAYVKECEQAVPPGSGLRCGSPTPVLSPGGPSPGPRTTSPAVPQTTPPGPTDTGPETTDGPGPTDGETGGEETTDGPGPTDGETGGEETTDGPGPTDGETGGEETTDGPEPTDGDGSDGPEPDST</sequence>
<feature type="region of interest" description="Disordered" evidence="1">
    <location>
        <begin position="28"/>
        <end position="48"/>
    </location>
</feature>
<dbReference type="EMBL" id="BMQD01000013">
    <property type="protein sequence ID" value="GGK77967.1"/>
    <property type="molecule type" value="Genomic_DNA"/>
</dbReference>